<name>B6WPT7_9BACT</name>
<dbReference type="HOGENOM" id="CLU_1924194_0_0_7"/>
<dbReference type="Proteomes" id="UP000003676">
    <property type="component" value="Unassembled WGS sequence"/>
</dbReference>
<dbReference type="AlphaFoldDB" id="B6WPT7"/>
<accession>B6WPT7</accession>
<gene>
    <name evidence="2" type="ORF">DESPIG_00052</name>
</gene>
<reference evidence="2 3" key="1">
    <citation type="submission" date="2008-10" db="EMBL/GenBank/DDBJ databases">
        <title>Draft genome sequence of Desulvovibrio piger (ATCC 29098).</title>
        <authorList>
            <person name="Sudarsanam P."/>
            <person name="Ley R."/>
            <person name="Guruge J."/>
            <person name="Turnbaugh P.J."/>
            <person name="Mahowald M."/>
            <person name="Liep D."/>
            <person name="Gordon J."/>
        </authorList>
    </citation>
    <scope>NUCLEOTIDE SEQUENCE [LARGE SCALE GENOMIC DNA]</scope>
    <source>
        <strain evidence="2 3">ATCC 29098</strain>
    </source>
</reference>
<protein>
    <submittedName>
        <fullName evidence="2">Uncharacterized protein</fullName>
    </submittedName>
</protein>
<proteinExistence type="predicted"/>
<organism evidence="2 3">
    <name type="scientific">Desulfovibrio piger ATCC 29098</name>
    <dbReference type="NCBI Taxonomy" id="411464"/>
    <lineage>
        <taxon>Bacteria</taxon>
        <taxon>Pseudomonadati</taxon>
        <taxon>Thermodesulfobacteriota</taxon>
        <taxon>Desulfovibrionia</taxon>
        <taxon>Desulfovibrionales</taxon>
        <taxon>Desulfovibrionaceae</taxon>
        <taxon>Desulfovibrio</taxon>
    </lineage>
</organism>
<evidence type="ECO:0000256" key="1">
    <source>
        <dbReference type="SAM" id="MobiDB-lite"/>
    </source>
</evidence>
<dbReference type="EMBL" id="ABXU01000001">
    <property type="protein sequence ID" value="EEB35048.1"/>
    <property type="molecule type" value="Genomic_DNA"/>
</dbReference>
<comment type="caution">
    <text evidence="2">The sequence shown here is derived from an EMBL/GenBank/DDBJ whole genome shotgun (WGS) entry which is preliminary data.</text>
</comment>
<sequence length="131" mass="13884">MQCPRTRQLPPAFCAPSPDGLSPARPCCPRPGTAQTARPVRCRQAVLVLQGQLGAAHACVLRRPAACISGDRPHLWPHSSLRALFSLSAMSFRAPCPLRPVSLSGDPGAGLGKKRPCPASMGRFPHVRSSS</sequence>
<evidence type="ECO:0000313" key="2">
    <source>
        <dbReference type="EMBL" id="EEB35048.1"/>
    </source>
</evidence>
<evidence type="ECO:0000313" key="3">
    <source>
        <dbReference type="Proteomes" id="UP000003676"/>
    </source>
</evidence>
<feature type="region of interest" description="Disordered" evidence="1">
    <location>
        <begin position="105"/>
        <end position="131"/>
    </location>
</feature>
<reference evidence="2 3" key="2">
    <citation type="submission" date="2008-10" db="EMBL/GenBank/DDBJ databases">
        <authorList>
            <person name="Fulton L."/>
            <person name="Clifton S."/>
            <person name="Fulton B."/>
            <person name="Xu J."/>
            <person name="Minx P."/>
            <person name="Pepin K.H."/>
            <person name="Johnson M."/>
            <person name="Bhonagiri V."/>
            <person name="Nash W.E."/>
            <person name="Mardis E.R."/>
            <person name="Wilson R.K."/>
        </authorList>
    </citation>
    <scope>NUCLEOTIDE SEQUENCE [LARGE SCALE GENOMIC DNA]</scope>
    <source>
        <strain evidence="2 3">ATCC 29098</strain>
    </source>
</reference>